<keyword evidence="2" id="KW-1185">Reference proteome</keyword>
<protein>
    <submittedName>
        <fullName evidence="1">Uncharacterized protein</fullName>
    </submittedName>
</protein>
<evidence type="ECO:0000313" key="1">
    <source>
        <dbReference type="EMBL" id="NVO54636.1"/>
    </source>
</evidence>
<proteinExistence type="predicted"/>
<accession>A0ABX2PME9</accession>
<organism evidence="1 2">
    <name type="scientific">Ruegeria haliotis</name>
    <dbReference type="NCBI Taxonomy" id="2747601"/>
    <lineage>
        <taxon>Bacteria</taxon>
        <taxon>Pseudomonadati</taxon>
        <taxon>Pseudomonadota</taxon>
        <taxon>Alphaproteobacteria</taxon>
        <taxon>Rhodobacterales</taxon>
        <taxon>Roseobacteraceae</taxon>
        <taxon>Ruegeria</taxon>
    </lineage>
</organism>
<sequence>MSKREYEQYLANGRVFRHARHLRDNNQKILNLITSDDFDLGPDLTSAIGDLTEHLQDWARCWDKENDLRTPKDDDVFVFTGYKTYPKHLDALLQAHCD</sequence>
<name>A0ABX2PME9_9RHOB</name>
<gene>
    <name evidence="1" type="ORF">HW561_02385</name>
</gene>
<evidence type="ECO:0000313" key="2">
    <source>
        <dbReference type="Proteomes" id="UP000630805"/>
    </source>
</evidence>
<dbReference type="EMBL" id="JABXWT010000001">
    <property type="protein sequence ID" value="NVO54636.1"/>
    <property type="molecule type" value="Genomic_DNA"/>
</dbReference>
<dbReference type="Proteomes" id="UP000630805">
    <property type="component" value="Unassembled WGS sequence"/>
</dbReference>
<reference evidence="1 2" key="1">
    <citation type="submission" date="2020-06" db="EMBL/GenBank/DDBJ databases">
        <authorList>
            <person name="Cao W.R."/>
        </authorList>
    </citation>
    <scope>NUCLEOTIDE SEQUENCE [LARGE SCALE GENOMIC DNA]</scope>
    <source>
        <strain evidence="1 2">B1Z28</strain>
    </source>
</reference>
<dbReference type="RefSeq" id="WP_176861618.1">
    <property type="nucleotide sequence ID" value="NZ_JABXWT010000001.1"/>
</dbReference>
<comment type="caution">
    <text evidence="1">The sequence shown here is derived from an EMBL/GenBank/DDBJ whole genome shotgun (WGS) entry which is preliminary data.</text>
</comment>